<dbReference type="Proteomes" id="UP000663419">
    <property type="component" value="Chromosome 1"/>
</dbReference>
<gene>
    <name evidence="1" type="ORF">I7I53_10851</name>
</gene>
<name>A0A8A1LCQ3_AJEC8</name>
<evidence type="ECO:0000313" key="2">
    <source>
        <dbReference type="Proteomes" id="UP000663419"/>
    </source>
</evidence>
<dbReference type="AlphaFoldDB" id="A0A8A1LCQ3"/>
<reference evidence="1" key="1">
    <citation type="submission" date="2021-01" db="EMBL/GenBank/DDBJ databases">
        <title>Chromosome-level genome assembly of a human fungal pathogen reveals clustering of transcriptionally co-regulated genes.</title>
        <authorList>
            <person name="Voorhies M."/>
            <person name="Cohen S."/>
            <person name="Shea T.P."/>
            <person name="Petrus S."/>
            <person name="Munoz J.F."/>
            <person name="Poplawski S."/>
            <person name="Goldman W.E."/>
            <person name="Michael T."/>
            <person name="Cuomo C.A."/>
            <person name="Sil A."/>
            <person name="Beyhan S."/>
        </authorList>
    </citation>
    <scope>NUCLEOTIDE SEQUENCE</scope>
    <source>
        <strain evidence="1">H88</strain>
    </source>
</reference>
<evidence type="ECO:0000313" key="1">
    <source>
        <dbReference type="EMBL" id="QSS50234.1"/>
    </source>
</evidence>
<sequence length="73" mass="8366">MFDQTQLVRWANFIVHQVLELQSNSKHAISLSQKPMKNNIFKGLRCGSSQLLHASLFKPRKAELQQSLRPTCS</sequence>
<dbReference type="VEuPathDB" id="FungiDB:I7I53_10851"/>
<dbReference type="EMBL" id="CP069102">
    <property type="protein sequence ID" value="QSS50234.1"/>
    <property type="molecule type" value="Genomic_DNA"/>
</dbReference>
<protein>
    <submittedName>
        <fullName evidence="1">Uncharacterized protein</fullName>
    </submittedName>
</protein>
<proteinExistence type="predicted"/>
<organism evidence="1 2">
    <name type="scientific">Ajellomyces capsulatus (strain H88)</name>
    <name type="common">Darling's disease fungus</name>
    <name type="synonym">Histoplasma capsulatum</name>
    <dbReference type="NCBI Taxonomy" id="544711"/>
    <lineage>
        <taxon>Eukaryota</taxon>
        <taxon>Fungi</taxon>
        <taxon>Dikarya</taxon>
        <taxon>Ascomycota</taxon>
        <taxon>Pezizomycotina</taxon>
        <taxon>Eurotiomycetes</taxon>
        <taxon>Eurotiomycetidae</taxon>
        <taxon>Onygenales</taxon>
        <taxon>Ajellomycetaceae</taxon>
        <taxon>Histoplasma</taxon>
    </lineage>
</organism>
<accession>A0A8A1LCQ3</accession>